<sequence length="257" mass="29647">MFLPNQIKFRLVLLFLSGSGSLFRVLNYMHKSTSLTPPAPLHAYINYNVDDAIMKRNRLQSHILWEIPDAPGSESYICDPLERSKTVRVRVTAGDPPVLTKHLYRPYNGDRHYPPSHPSVQNLSEYGSMYLINNKDRFFSTLDLNTLPKSGADKPVLFMASNRGRVFRLFDNPYHRRQLYDVGLRPETAFACGFRFLFAPNEVTRDETGWQLAEEHLIPLHYSDDEETEKEAMLEARNTLRIGIQIRVGDFVFNQPA</sequence>
<evidence type="ECO:0000313" key="2">
    <source>
        <dbReference type="Proteomes" id="UP000019335"/>
    </source>
</evidence>
<dbReference type="OrthoDB" id="543231at2759"/>
<reference evidence="1 2" key="1">
    <citation type="journal article" date="2014" name="Mol. Plant">
        <title>Chromosome Scale Genome Assembly and Transcriptome Profiling of Nannochloropsis gaditana in Nitrogen Depletion.</title>
        <authorList>
            <person name="Corteggiani Carpinelli E."/>
            <person name="Telatin A."/>
            <person name="Vitulo N."/>
            <person name="Forcato C."/>
            <person name="D'Angelo M."/>
            <person name="Schiavon R."/>
            <person name="Vezzi A."/>
            <person name="Giacometti G.M."/>
            <person name="Morosinotto T."/>
            <person name="Valle G."/>
        </authorList>
    </citation>
    <scope>NUCLEOTIDE SEQUENCE [LARGE SCALE GENOMIC DNA]</scope>
    <source>
        <strain evidence="1 2">B-31</strain>
    </source>
</reference>
<gene>
    <name evidence="1" type="ORF">Naga_100946g3</name>
</gene>
<comment type="caution">
    <text evidence="1">The sequence shown here is derived from an EMBL/GenBank/DDBJ whole genome shotgun (WGS) entry which is preliminary data.</text>
</comment>
<name>W7T0E2_9STRA</name>
<dbReference type="AlphaFoldDB" id="W7T0E2"/>
<dbReference type="Proteomes" id="UP000019335">
    <property type="component" value="Unassembled WGS sequence"/>
</dbReference>
<dbReference type="EMBL" id="AZIL01003270">
    <property type="protein sequence ID" value="EWM20207.1"/>
    <property type="molecule type" value="Genomic_DNA"/>
</dbReference>
<proteinExistence type="predicted"/>
<protein>
    <submittedName>
        <fullName evidence="1">Uncharacterized protein</fullName>
    </submittedName>
</protein>
<evidence type="ECO:0000313" key="1">
    <source>
        <dbReference type="EMBL" id="EWM20207.1"/>
    </source>
</evidence>
<accession>W7T0E2</accession>
<organism evidence="1 2">
    <name type="scientific">Nannochloropsis gaditana</name>
    <dbReference type="NCBI Taxonomy" id="72520"/>
    <lineage>
        <taxon>Eukaryota</taxon>
        <taxon>Sar</taxon>
        <taxon>Stramenopiles</taxon>
        <taxon>Ochrophyta</taxon>
        <taxon>Eustigmatophyceae</taxon>
        <taxon>Eustigmatales</taxon>
        <taxon>Monodopsidaceae</taxon>
        <taxon>Nannochloropsis</taxon>
    </lineage>
</organism>
<keyword evidence="2" id="KW-1185">Reference proteome</keyword>